<evidence type="ECO:0000313" key="1">
    <source>
        <dbReference type="EMBL" id="AWM77021.1"/>
    </source>
</evidence>
<dbReference type="Proteomes" id="UP000247763">
    <property type="component" value="Chromosome"/>
</dbReference>
<dbReference type="RefSeq" id="WP_110449590.1">
    <property type="nucleotide sequence ID" value="NZ_CP029479.1"/>
</dbReference>
<protein>
    <recommendedName>
        <fullName evidence="3">GIY-YIG nuclease family protein</fullName>
    </recommendedName>
</protein>
<evidence type="ECO:0008006" key="3">
    <source>
        <dbReference type="Google" id="ProtNLM"/>
    </source>
</evidence>
<dbReference type="AlphaFoldDB" id="A0A2Z3HUG4"/>
<dbReference type="SUPFAM" id="SSF82771">
    <property type="entry name" value="GIY-YIG endonuclease"/>
    <property type="match status" value="1"/>
</dbReference>
<dbReference type="OrthoDB" id="7270972at2"/>
<sequence>MSREDRRAQVQAWKEGRKSRAGIFRVACAPAGKAWLGVSRNLDAQQNSIWFSLRHGGSPNREMQAAWKAHGEDAFAFDEVEEIDVEELSAYLVNQRLQERLKHWCAELGAGRVVA</sequence>
<dbReference type="CDD" id="cd10451">
    <property type="entry name" value="GIY-YIG_LuxR_like"/>
    <property type="match status" value="1"/>
</dbReference>
<reference evidence="2" key="1">
    <citation type="submission" date="2018-05" db="EMBL/GenBank/DDBJ databases">
        <title>Genome sequencing of Phenylobacterium sp. HYN0004.</title>
        <authorList>
            <person name="Yi H."/>
            <person name="Baek C."/>
        </authorList>
    </citation>
    <scope>NUCLEOTIDE SEQUENCE [LARGE SCALE GENOMIC DNA]</scope>
    <source>
        <strain evidence="2">HYN0004</strain>
    </source>
</reference>
<gene>
    <name evidence="1" type="ORF">HYN04_04175</name>
</gene>
<dbReference type="KEGG" id="phb:HYN04_04175"/>
<evidence type="ECO:0000313" key="2">
    <source>
        <dbReference type="Proteomes" id="UP000247763"/>
    </source>
</evidence>
<dbReference type="InterPro" id="IPR035901">
    <property type="entry name" value="GIY-YIG_endonuc_sf"/>
</dbReference>
<proteinExistence type="predicted"/>
<name>A0A2Z3HUG4_9CAUL</name>
<organism evidence="1 2">
    <name type="scientific">Phenylobacterium parvum</name>
    <dbReference type="NCBI Taxonomy" id="2201350"/>
    <lineage>
        <taxon>Bacteria</taxon>
        <taxon>Pseudomonadati</taxon>
        <taxon>Pseudomonadota</taxon>
        <taxon>Alphaproteobacteria</taxon>
        <taxon>Caulobacterales</taxon>
        <taxon>Caulobacteraceae</taxon>
        <taxon>Phenylobacterium</taxon>
    </lineage>
</organism>
<dbReference type="Gene3D" id="3.40.1440.10">
    <property type="entry name" value="GIY-YIG endonuclease"/>
    <property type="match status" value="1"/>
</dbReference>
<dbReference type="EMBL" id="CP029479">
    <property type="protein sequence ID" value="AWM77021.1"/>
    <property type="molecule type" value="Genomic_DNA"/>
</dbReference>
<keyword evidence="2" id="KW-1185">Reference proteome</keyword>
<accession>A0A2Z3HUG4</accession>